<protein>
    <recommendedName>
        <fullName evidence="6 7">Peptidyl-tRNA hydrolase</fullName>
        <shortName evidence="7">Pth</shortName>
        <ecNumber evidence="1 7">3.1.1.29</ecNumber>
    </recommendedName>
</protein>
<dbReference type="FunCoup" id="A0A1H9F395">
    <property type="interactions" value="420"/>
</dbReference>
<dbReference type="GO" id="GO:0000049">
    <property type="term" value="F:tRNA binding"/>
    <property type="evidence" value="ECO:0007669"/>
    <property type="project" value="UniProtKB-UniRule"/>
</dbReference>
<dbReference type="NCBIfam" id="TIGR00447">
    <property type="entry name" value="pth"/>
    <property type="match status" value="1"/>
</dbReference>
<evidence type="ECO:0000256" key="5">
    <source>
        <dbReference type="ARBA" id="ARBA00038063"/>
    </source>
</evidence>
<comment type="function">
    <text evidence="7">Catalyzes the release of premature peptidyl moieties from peptidyl-tRNA molecules trapped in stalled 50S ribosomal subunits, and thus maintains levels of free tRNAs and 50S ribosomes.</text>
</comment>
<feature type="binding site" evidence="7">
    <location>
        <position position="84"/>
    </location>
    <ligand>
        <name>tRNA</name>
        <dbReference type="ChEBI" id="CHEBI:17843"/>
    </ligand>
</feature>
<dbReference type="PROSITE" id="PS01196">
    <property type="entry name" value="PEPT_TRNA_HYDROL_2"/>
    <property type="match status" value="1"/>
</dbReference>
<proteinExistence type="inferred from homology"/>
<dbReference type="InterPro" id="IPR001328">
    <property type="entry name" value="Pept_tRNA_hydro"/>
</dbReference>
<dbReference type="CDD" id="cd00462">
    <property type="entry name" value="PTH"/>
    <property type="match status" value="1"/>
</dbReference>
<dbReference type="GO" id="GO:0006515">
    <property type="term" value="P:protein quality control for misfolded or incompletely synthesized proteins"/>
    <property type="evidence" value="ECO:0007669"/>
    <property type="project" value="UniProtKB-UniRule"/>
</dbReference>
<dbReference type="STRING" id="478744.SAMN05444359_10864"/>
<dbReference type="InParanoid" id="A0A1H9F395"/>
<dbReference type="InterPro" id="IPR018171">
    <property type="entry name" value="Pept_tRNA_hydro_CS"/>
</dbReference>
<dbReference type="EC" id="3.1.1.29" evidence="1 7"/>
<evidence type="ECO:0000256" key="8">
    <source>
        <dbReference type="RuleBase" id="RU000673"/>
    </source>
</evidence>
<gene>
    <name evidence="7" type="primary">pth</name>
    <name evidence="11" type="ORF">SAMN05444359_10864</name>
</gene>
<reference evidence="12" key="1">
    <citation type="submission" date="2016-10" db="EMBL/GenBank/DDBJ databases">
        <authorList>
            <person name="Varghese N."/>
            <person name="Submissions S."/>
        </authorList>
    </citation>
    <scope>NUCLEOTIDE SEQUENCE [LARGE SCALE GENOMIC DNA]</scope>
    <source>
        <strain evidence="12">DSM 24740</strain>
    </source>
</reference>
<dbReference type="GO" id="GO:0004045">
    <property type="term" value="F:peptidyl-tRNA hydrolase activity"/>
    <property type="evidence" value="ECO:0007669"/>
    <property type="project" value="UniProtKB-UniRule"/>
</dbReference>
<comment type="catalytic activity">
    <reaction evidence="7 8">
        <text>an N-acyl-L-alpha-aminoacyl-tRNA + H2O = an N-acyl-L-amino acid + a tRNA + H(+)</text>
        <dbReference type="Rhea" id="RHEA:54448"/>
        <dbReference type="Rhea" id="RHEA-COMP:10123"/>
        <dbReference type="Rhea" id="RHEA-COMP:13883"/>
        <dbReference type="ChEBI" id="CHEBI:15377"/>
        <dbReference type="ChEBI" id="CHEBI:15378"/>
        <dbReference type="ChEBI" id="CHEBI:59874"/>
        <dbReference type="ChEBI" id="CHEBI:78442"/>
        <dbReference type="ChEBI" id="CHEBI:138191"/>
        <dbReference type="EC" id="3.1.1.29"/>
    </reaction>
</comment>
<feature type="binding site" evidence="7">
    <location>
        <position position="130"/>
    </location>
    <ligand>
        <name>tRNA</name>
        <dbReference type="ChEBI" id="CHEBI:17843"/>
    </ligand>
</feature>
<keyword evidence="12" id="KW-1185">Reference proteome</keyword>
<dbReference type="Pfam" id="PF01195">
    <property type="entry name" value="Pept_tRNA_hydro"/>
    <property type="match status" value="1"/>
</dbReference>
<evidence type="ECO:0000313" key="12">
    <source>
        <dbReference type="Proteomes" id="UP000199021"/>
    </source>
</evidence>
<dbReference type="PANTHER" id="PTHR17224:SF1">
    <property type="entry name" value="PEPTIDYL-TRNA HYDROLASE"/>
    <property type="match status" value="1"/>
</dbReference>
<dbReference type="PROSITE" id="PS01195">
    <property type="entry name" value="PEPT_TRNA_HYDROL_1"/>
    <property type="match status" value="1"/>
</dbReference>
<keyword evidence="7" id="KW-0963">Cytoplasm</keyword>
<keyword evidence="3 7" id="KW-0378">Hydrolase</keyword>
<comment type="similarity">
    <text evidence="5 7 9">Belongs to the PTH family.</text>
</comment>
<evidence type="ECO:0000256" key="7">
    <source>
        <dbReference type="HAMAP-Rule" id="MF_00083"/>
    </source>
</evidence>
<accession>A0A1H9F395</accession>
<feature type="binding site" evidence="7">
    <location>
        <position position="37"/>
    </location>
    <ligand>
        <name>tRNA</name>
        <dbReference type="ChEBI" id="CHEBI:17843"/>
    </ligand>
</feature>
<dbReference type="AlphaFoldDB" id="A0A1H9F395"/>
<dbReference type="FunFam" id="3.40.50.1470:FF:000001">
    <property type="entry name" value="Peptidyl-tRNA hydrolase"/>
    <property type="match status" value="1"/>
</dbReference>
<dbReference type="RefSeq" id="WP_245748481.1">
    <property type="nucleotide sequence ID" value="NZ_FOFB01000008.1"/>
</dbReference>
<dbReference type="PANTHER" id="PTHR17224">
    <property type="entry name" value="PEPTIDYL-TRNA HYDROLASE"/>
    <property type="match status" value="1"/>
</dbReference>
<feature type="compositionally biased region" description="Basic and acidic residues" evidence="10">
    <location>
        <begin position="213"/>
        <end position="223"/>
    </location>
</feature>
<feature type="site" description="Stabilizes the basic form of H active site to accept a proton" evidence="7">
    <location>
        <position position="109"/>
    </location>
</feature>
<dbReference type="InterPro" id="IPR036416">
    <property type="entry name" value="Pept_tRNA_hydro_sf"/>
</dbReference>
<comment type="subunit">
    <text evidence="7">Monomer.</text>
</comment>
<dbReference type="SUPFAM" id="SSF53178">
    <property type="entry name" value="Peptidyl-tRNA hydrolase-like"/>
    <property type="match status" value="1"/>
</dbReference>
<comment type="function">
    <text evidence="7">Hydrolyzes ribosome-free peptidyl-tRNAs (with 1 or more amino acids incorporated), which drop off the ribosome during protein synthesis, or as a result of ribosome stalling.</text>
</comment>
<dbReference type="GO" id="GO:0005737">
    <property type="term" value="C:cytoplasm"/>
    <property type="evidence" value="ECO:0007669"/>
    <property type="project" value="UniProtKB-SubCell"/>
</dbReference>
<evidence type="ECO:0000256" key="2">
    <source>
        <dbReference type="ARBA" id="ARBA00022555"/>
    </source>
</evidence>
<keyword evidence="4 7" id="KW-0694">RNA-binding</keyword>
<dbReference type="HAMAP" id="MF_00083">
    <property type="entry name" value="Pept_tRNA_hydro_bact"/>
    <property type="match status" value="1"/>
</dbReference>
<evidence type="ECO:0000256" key="9">
    <source>
        <dbReference type="RuleBase" id="RU004320"/>
    </source>
</evidence>
<comment type="subcellular location">
    <subcellularLocation>
        <location evidence="7">Cytoplasm</location>
    </subcellularLocation>
</comment>
<dbReference type="Gene3D" id="3.40.50.1470">
    <property type="entry name" value="Peptidyl-tRNA hydrolase"/>
    <property type="match status" value="1"/>
</dbReference>
<evidence type="ECO:0000256" key="10">
    <source>
        <dbReference type="SAM" id="MobiDB-lite"/>
    </source>
</evidence>
<evidence type="ECO:0000256" key="6">
    <source>
        <dbReference type="ARBA" id="ARBA00050038"/>
    </source>
</evidence>
<sequence length="223" mass="25220">MLSFLRNLFSPSSVSSEATDPAMKFLLVGLGNPGPKYENTRHNVGFRVLEQLSEDWSSCSHGHMARIKHRGKQLLLLKPDTFMNLSGKAVRYWMQKENIPKERVLVIVDDLHLDFAQLRLRGKGSDAGHNGLKSIDQLTGGNNYARLRCGIGRDFHPGQQADYVLGEWNSKEREGLPELLKTAAEMSLSFCAHGLQNTMNKFNQGKKKKKKEKAPEKEEKKKE</sequence>
<dbReference type="Proteomes" id="UP000199021">
    <property type="component" value="Unassembled WGS sequence"/>
</dbReference>
<evidence type="ECO:0000256" key="1">
    <source>
        <dbReference type="ARBA" id="ARBA00013260"/>
    </source>
</evidence>
<name>A0A1H9F395_9BACT</name>
<dbReference type="GO" id="GO:0072344">
    <property type="term" value="P:rescue of stalled ribosome"/>
    <property type="evidence" value="ECO:0007669"/>
    <property type="project" value="UniProtKB-UniRule"/>
</dbReference>
<feature type="site" description="Discriminates between blocked and unblocked aminoacyl-tRNA" evidence="7">
    <location>
        <position position="32"/>
    </location>
</feature>
<feature type="active site" description="Proton acceptor" evidence="7">
    <location>
        <position position="42"/>
    </location>
</feature>
<organism evidence="11 12">
    <name type="scientific">Neolewinella agarilytica</name>
    <dbReference type="NCBI Taxonomy" id="478744"/>
    <lineage>
        <taxon>Bacteria</taxon>
        <taxon>Pseudomonadati</taxon>
        <taxon>Bacteroidota</taxon>
        <taxon>Saprospiria</taxon>
        <taxon>Saprospirales</taxon>
        <taxon>Lewinellaceae</taxon>
        <taxon>Neolewinella</taxon>
    </lineage>
</organism>
<keyword evidence="2 7" id="KW-0820">tRNA-binding</keyword>
<feature type="binding site" evidence="7">
    <location>
        <position position="82"/>
    </location>
    <ligand>
        <name>tRNA</name>
        <dbReference type="ChEBI" id="CHEBI:17843"/>
    </ligand>
</feature>
<dbReference type="EMBL" id="FOFB01000008">
    <property type="protein sequence ID" value="SEQ32329.1"/>
    <property type="molecule type" value="Genomic_DNA"/>
</dbReference>
<evidence type="ECO:0000256" key="3">
    <source>
        <dbReference type="ARBA" id="ARBA00022801"/>
    </source>
</evidence>
<feature type="region of interest" description="Disordered" evidence="10">
    <location>
        <begin position="199"/>
        <end position="223"/>
    </location>
</feature>
<evidence type="ECO:0000313" key="11">
    <source>
        <dbReference type="EMBL" id="SEQ32329.1"/>
    </source>
</evidence>
<evidence type="ECO:0000256" key="4">
    <source>
        <dbReference type="ARBA" id="ARBA00022884"/>
    </source>
</evidence>